<dbReference type="AlphaFoldDB" id="A0A0C4F756"/>
<feature type="chain" id="PRO_5009386322" evidence="2">
    <location>
        <begin position="21"/>
        <end position="420"/>
    </location>
</feature>
<accession>A0A0C4F756</accession>
<gene>
    <name evidence="3" type="ORF">PTTG_08984</name>
</gene>
<evidence type="ECO:0000313" key="5">
    <source>
        <dbReference type="Proteomes" id="UP000005240"/>
    </source>
</evidence>
<dbReference type="EnsemblFungi" id="PTTG_08984-t43_1">
    <property type="protein sequence ID" value="PTTG_08984-t43_1-p1"/>
    <property type="gene ID" value="PTTG_08984"/>
</dbReference>
<organism evidence="3">
    <name type="scientific">Puccinia triticina (isolate 1-1 / race 1 (BBBD))</name>
    <name type="common">Brown leaf rust fungus</name>
    <dbReference type="NCBI Taxonomy" id="630390"/>
    <lineage>
        <taxon>Eukaryota</taxon>
        <taxon>Fungi</taxon>
        <taxon>Dikarya</taxon>
        <taxon>Basidiomycota</taxon>
        <taxon>Pucciniomycotina</taxon>
        <taxon>Pucciniomycetes</taxon>
        <taxon>Pucciniales</taxon>
        <taxon>Pucciniaceae</taxon>
        <taxon>Puccinia</taxon>
    </lineage>
</organism>
<name>A0A0C4F756_PUCT1</name>
<reference evidence="3" key="2">
    <citation type="submission" date="2016-05" db="EMBL/GenBank/DDBJ databases">
        <title>Comparative analysis highlights variable genome content of wheat rusts and divergence of the mating loci.</title>
        <authorList>
            <person name="Cuomo C.A."/>
            <person name="Bakkeren G."/>
            <person name="Szabo L."/>
            <person name="Khalil H."/>
            <person name="Joly D."/>
            <person name="Goldberg J."/>
            <person name="Young S."/>
            <person name="Zeng Q."/>
            <person name="Fellers J."/>
        </authorList>
    </citation>
    <scope>NUCLEOTIDE SEQUENCE [LARGE SCALE GENOMIC DNA]</scope>
    <source>
        <strain evidence="3">1-1 BBBD Race 1</strain>
    </source>
</reference>
<protein>
    <submittedName>
        <fullName evidence="3 4">Uncharacterized protein</fullName>
    </submittedName>
</protein>
<dbReference type="VEuPathDB" id="FungiDB:PTTG_08984"/>
<evidence type="ECO:0000313" key="3">
    <source>
        <dbReference type="EMBL" id="OAV89204.1"/>
    </source>
</evidence>
<dbReference type="EMBL" id="ADAS02000136">
    <property type="protein sequence ID" value="OAV89204.1"/>
    <property type="molecule type" value="Genomic_DNA"/>
</dbReference>
<dbReference type="Proteomes" id="UP000005240">
    <property type="component" value="Unassembled WGS sequence"/>
</dbReference>
<evidence type="ECO:0000313" key="4">
    <source>
        <dbReference type="EnsemblFungi" id="PTTG_08984-t43_1-p1"/>
    </source>
</evidence>
<reference evidence="4 5" key="3">
    <citation type="journal article" date="2017" name="G3 (Bethesda)">
        <title>Comparative analysis highlights variable genome content of wheat rusts and divergence of the mating loci.</title>
        <authorList>
            <person name="Cuomo C.A."/>
            <person name="Bakkeren G."/>
            <person name="Khalil H.B."/>
            <person name="Panwar V."/>
            <person name="Joly D."/>
            <person name="Linning R."/>
            <person name="Sakthikumar S."/>
            <person name="Song X."/>
            <person name="Adiconis X."/>
            <person name="Fan L."/>
            <person name="Goldberg J.M."/>
            <person name="Levin J.Z."/>
            <person name="Young S."/>
            <person name="Zeng Q."/>
            <person name="Anikster Y."/>
            <person name="Bruce M."/>
            <person name="Wang M."/>
            <person name="Yin C."/>
            <person name="McCallum B."/>
            <person name="Szabo L.J."/>
            <person name="Hulbert S."/>
            <person name="Chen X."/>
            <person name="Fellers J.P."/>
        </authorList>
    </citation>
    <scope>NUCLEOTIDE SEQUENCE</scope>
    <source>
        <strain evidence="5">Isolate 1-1 / race 1 (BBBD)</strain>
        <strain evidence="4">isolate 1-1 / race 1 (BBBD)</strain>
    </source>
</reference>
<feature type="region of interest" description="Disordered" evidence="1">
    <location>
        <begin position="269"/>
        <end position="300"/>
    </location>
</feature>
<keyword evidence="5" id="KW-1185">Reference proteome</keyword>
<reference evidence="3" key="1">
    <citation type="submission" date="2009-11" db="EMBL/GenBank/DDBJ databases">
        <authorList>
            <consortium name="The Broad Institute Genome Sequencing Platform"/>
            <person name="Ward D."/>
            <person name="Feldgarden M."/>
            <person name="Earl A."/>
            <person name="Young S.K."/>
            <person name="Zeng Q."/>
            <person name="Koehrsen M."/>
            <person name="Alvarado L."/>
            <person name="Berlin A."/>
            <person name="Bochicchio J."/>
            <person name="Borenstein D."/>
            <person name="Chapman S.B."/>
            <person name="Chen Z."/>
            <person name="Engels R."/>
            <person name="Freedman E."/>
            <person name="Gellesch M."/>
            <person name="Goldberg J."/>
            <person name="Griggs A."/>
            <person name="Gujja S."/>
            <person name="Heilman E."/>
            <person name="Heiman D."/>
            <person name="Hepburn T."/>
            <person name="Howarth C."/>
            <person name="Jen D."/>
            <person name="Larson L."/>
            <person name="Lewis B."/>
            <person name="Mehta T."/>
            <person name="Park D."/>
            <person name="Pearson M."/>
            <person name="Roberts A."/>
            <person name="Saif S."/>
            <person name="Shea T."/>
            <person name="Shenoy N."/>
            <person name="Sisk P."/>
            <person name="Stolte C."/>
            <person name="Sykes S."/>
            <person name="Thomson T."/>
            <person name="Walk T."/>
            <person name="White J."/>
            <person name="Yandava C."/>
            <person name="Izard J."/>
            <person name="Baranova O.V."/>
            <person name="Blanton J.M."/>
            <person name="Tanner A.C."/>
            <person name="Dewhirst F.E."/>
            <person name="Haas B."/>
            <person name="Nusbaum C."/>
            <person name="Birren B."/>
        </authorList>
    </citation>
    <scope>NUCLEOTIDE SEQUENCE [LARGE SCALE GENOMIC DNA]</scope>
    <source>
        <strain evidence="3">1-1 BBBD Race 1</strain>
    </source>
</reference>
<keyword evidence="2" id="KW-0732">Signal</keyword>
<feature type="region of interest" description="Disordered" evidence="1">
    <location>
        <begin position="316"/>
        <end position="380"/>
    </location>
</feature>
<feature type="compositionally biased region" description="Low complexity" evidence="1">
    <location>
        <begin position="363"/>
        <end position="375"/>
    </location>
</feature>
<reference evidence="4" key="4">
    <citation type="submission" date="2025-05" db="UniProtKB">
        <authorList>
            <consortium name="EnsemblFungi"/>
        </authorList>
    </citation>
    <scope>IDENTIFICATION</scope>
    <source>
        <strain evidence="4">isolate 1-1 / race 1 (BBBD)</strain>
    </source>
</reference>
<evidence type="ECO:0000256" key="2">
    <source>
        <dbReference type="SAM" id="SignalP"/>
    </source>
</evidence>
<feature type="signal peptide" evidence="2">
    <location>
        <begin position="1"/>
        <end position="20"/>
    </location>
</feature>
<evidence type="ECO:0000256" key="1">
    <source>
        <dbReference type="SAM" id="MobiDB-lite"/>
    </source>
</evidence>
<proteinExistence type="predicted"/>
<sequence>MKLRLATLLVSLVLAGGPLAKPLFLHSDAAAPQEAAARTYADYPQMYESAREQYPPKSIADVQHPSLLRDSLSTKTNGLEPKEESTKLVFLEGLDDPAAPGLGHMTLKICWGDLIPEPKDLKKLYQTFVYKDGAQNEHHLFKAVVFHSRDRKLAALHIQSLSDRPIRFKLWLPRRRPKTHPDWDVPVHADAGIYKPTYTEETILLPKTKRTISIEPDLRWPHRNGPTIFVMGCLEPGEWDQFVEQLYFNKLAELQRQLQAAGPVRLSLPGVAPESGRVVSPSQSIQELRSGPVSPASSDSSLSWLDLKYGEENGFYPSRFAPETGNGRSPNRPAPIARPKPAKLIPQSDRVVSQFQSSRESHSGPVSPESPESPSWLGHEYGEDLGMYPSLFVPPKGNGHIQNQLGPIRRPRFTEEEINY</sequence>